<keyword evidence="7" id="KW-0805">Transcription regulation</keyword>
<dbReference type="Ensembl" id="ENSHBUT00000011578.1">
    <property type="protein sequence ID" value="ENSHBUP00000002742.1"/>
    <property type="gene ID" value="ENSHBUG00000003956.1"/>
</dbReference>
<evidence type="ECO:0000256" key="9">
    <source>
        <dbReference type="ARBA" id="ARBA00023163"/>
    </source>
</evidence>
<dbReference type="PANTHER" id="PTHR46105">
    <property type="entry name" value="AGAP004733-PA"/>
    <property type="match status" value="1"/>
</dbReference>
<accession>A0A3Q2UXK5</accession>
<dbReference type="Pfam" id="PF00096">
    <property type="entry name" value="zf-C2H2"/>
    <property type="match status" value="2"/>
</dbReference>
<dbReference type="InterPro" id="IPR000210">
    <property type="entry name" value="BTB/POZ_dom"/>
</dbReference>
<dbReference type="Pfam" id="PF00651">
    <property type="entry name" value="BTB"/>
    <property type="match status" value="1"/>
</dbReference>
<reference evidence="15" key="2">
    <citation type="submission" date="2025-09" db="UniProtKB">
        <authorList>
            <consortium name="Ensembl"/>
        </authorList>
    </citation>
    <scope>IDENTIFICATION</scope>
</reference>
<evidence type="ECO:0000259" key="14">
    <source>
        <dbReference type="PROSITE" id="PS50157"/>
    </source>
</evidence>
<dbReference type="GO" id="GO:0008270">
    <property type="term" value="F:zinc ion binding"/>
    <property type="evidence" value="ECO:0007669"/>
    <property type="project" value="UniProtKB-KW"/>
</dbReference>
<dbReference type="Gene3D" id="3.30.710.10">
    <property type="entry name" value="Potassium Channel Kv1.1, Chain A"/>
    <property type="match status" value="1"/>
</dbReference>
<dbReference type="InterPro" id="IPR011333">
    <property type="entry name" value="SKP1/BTB/POZ_sf"/>
</dbReference>
<feature type="domain" description="C2H2-type" evidence="14">
    <location>
        <begin position="389"/>
        <end position="415"/>
    </location>
</feature>
<dbReference type="SMART" id="SM00355">
    <property type="entry name" value="ZnF_C2H2"/>
    <property type="match status" value="3"/>
</dbReference>
<reference evidence="15" key="1">
    <citation type="submission" date="2025-08" db="UniProtKB">
        <authorList>
            <consortium name="Ensembl"/>
        </authorList>
    </citation>
    <scope>IDENTIFICATION</scope>
</reference>
<evidence type="ECO:0000259" key="13">
    <source>
        <dbReference type="PROSITE" id="PS50097"/>
    </source>
</evidence>
<dbReference type="InterPro" id="IPR013087">
    <property type="entry name" value="Znf_C2H2_type"/>
</dbReference>
<feature type="domain" description="C2H2-type" evidence="14">
    <location>
        <begin position="416"/>
        <end position="443"/>
    </location>
</feature>
<feature type="region of interest" description="Disordered" evidence="12">
    <location>
        <begin position="294"/>
        <end position="321"/>
    </location>
</feature>
<dbReference type="Proteomes" id="UP000264840">
    <property type="component" value="Unplaced"/>
</dbReference>
<evidence type="ECO:0000256" key="11">
    <source>
        <dbReference type="PROSITE-ProRule" id="PRU00042"/>
    </source>
</evidence>
<name>A0A3Q2UXK5_HAPBU</name>
<dbReference type="InterPro" id="IPR036236">
    <property type="entry name" value="Znf_C2H2_sf"/>
</dbReference>
<evidence type="ECO:0000256" key="1">
    <source>
        <dbReference type="ARBA" id="ARBA00003767"/>
    </source>
</evidence>
<evidence type="ECO:0000256" key="7">
    <source>
        <dbReference type="ARBA" id="ARBA00023015"/>
    </source>
</evidence>
<evidence type="ECO:0000256" key="3">
    <source>
        <dbReference type="ARBA" id="ARBA00022723"/>
    </source>
</evidence>
<dbReference type="STRING" id="8153.ENSHBUP00000002742"/>
<evidence type="ECO:0000256" key="5">
    <source>
        <dbReference type="ARBA" id="ARBA00022771"/>
    </source>
</evidence>
<evidence type="ECO:0000256" key="6">
    <source>
        <dbReference type="ARBA" id="ARBA00022833"/>
    </source>
</evidence>
<dbReference type="SUPFAM" id="SSF57667">
    <property type="entry name" value="beta-beta-alpha zinc fingers"/>
    <property type="match status" value="2"/>
</dbReference>
<keyword evidence="8" id="KW-0238">DNA-binding</keyword>
<evidence type="ECO:0000256" key="10">
    <source>
        <dbReference type="ARBA" id="ARBA00023242"/>
    </source>
</evidence>
<dbReference type="GO" id="GO:0000981">
    <property type="term" value="F:DNA-binding transcription factor activity, RNA polymerase II-specific"/>
    <property type="evidence" value="ECO:0007669"/>
    <property type="project" value="TreeGrafter"/>
</dbReference>
<dbReference type="OMA" id="CPLCHET"/>
<evidence type="ECO:0000256" key="2">
    <source>
        <dbReference type="ARBA" id="ARBA00004123"/>
    </source>
</evidence>
<dbReference type="PROSITE" id="PS00028">
    <property type="entry name" value="ZINC_FINGER_C2H2_1"/>
    <property type="match status" value="2"/>
</dbReference>
<keyword evidence="6" id="KW-0862">Zinc</keyword>
<feature type="domain" description="BTB" evidence="13">
    <location>
        <begin position="46"/>
        <end position="119"/>
    </location>
</feature>
<dbReference type="PROSITE" id="PS50097">
    <property type="entry name" value="BTB"/>
    <property type="match status" value="1"/>
</dbReference>
<comment type="subcellular location">
    <subcellularLocation>
        <location evidence="2">Nucleus</location>
    </subcellularLocation>
</comment>
<protein>
    <submittedName>
        <fullName evidence="15">Zinc finger and BTB domain-containing protein 26-like</fullName>
    </submittedName>
</protein>
<feature type="compositionally biased region" description="Basic and acidic residues" evidence="12">
    <location>
        <begin position="303"/>
        <end position="319"/>
    </location>
</feature>
<keyword evidence="4" id="KW-0677">Repeat</keyword>
<evidence type="ECO:0000256" key="4">
    <source>
        <dbReference type="ARBA" id="ARBA00022737"/>
    </source>
</evidence>
<keyword evidence="16" id="KW-1185">Reference proteome</keyword>
<dbReference type="PROSITE" id="PS50157">
    <property type="entry name" value="ZINC_FINGER_C2H2_2"/>
    <property type="match status" value="3"/>
</dbReference>
<feature type="domain" description="C2H2-type" evidence="14">
    <location>
        <begin position="364"/>
        <end position="386"/>
    </location>
</feature>
<evidence type="ECO:0000313" key="16">
    <source>
        <dbReference type="Proteomes" id="UP000264840"/>
    </source>
</evidence>
<dbReference type="PANTHER" id="PTHR46105:SF29">
    <property type="entry name" value="ZINC FINGER AND BTB DOMAIN CONTAINING 12"/>
    <property type="match status" value="1"/>
</dbReference>
<sequence>MITELCSYYRQTIMPGCSETLQFSLPNHGDSILSKMNDLREEHRFCDITLILGRPQDSTVHPLQFQGHRVVLAASSDFLRDQFLLHKGRSELSVAVVSNVKVAKTLLLSCYTGFLEVPQRELVSYLTAASVLQMSQVVEKCVQAISQYLSPTTPFLNLTRLSEEKETQQLSSRWLGSSFDNPKERDAALPDAIIHKTNSKEVGTVVVNPRLTAGQEAKVDTIGLRKPREAKIDLSQDAECCLDMLKLGKEGDALPCYTSNPLSHAPHTAGNPHPSAVLHDLMSSTATMISSAADTELVNSSKNQHEQDVKDSPKEEKKYMPKANQLQQSGKLGNSSLFCHPKTPLSKIHFAADNSDTVVFQKPYLCRKCDKVFQHFESYVGHLKEHRQYFCLVCGKVFSQKNNLTHIGIHTGFKPFRCPLCHMTFTQKAMLQHHFNLHTWEEAP</sequence>
<organism evidence="15 16">
    <name type="scientific">Haplochromis burtoni</name>
    <name type="common">Burton's mouthbrooder</name>
    <name type="synonym">Chromis burtoni</name>
    <dbReference type="NCBI Taxonomy" id="8153"/>
    <lineage>
        <taxon>Eukaryota</taxon>
        <taxon>Metazoa</taxon>
        <taxon>Chordata</taxon>
        <taxon>Craniata</taxon>
        <taxon>Vertebrata</taxon>
        <taxon>Euteleostomi</taxon>
        <taxon>Actinopterygii</taxon>
        <taxon>Neopterygii</taxon>
        <taxon>Teleostei</taxon>
        <taxon>Neoteleostei</taxon>
        <taxon>Acanthomorphata</taxon>
        <taxon>Ovalentaria</taxon>
        <taxon>Cichlomorphae</taxon>
        <taxon>Cichliformes</taxon>
        <taxon>Cichlidae</taxon>
        <taxon>African cichlids</taxon>
        <taxon>Pseudocrenilabrinae</taxon>
        <taxon>Haplochromini</taxon>
        <taxon>Haplochromis</taxon>
    </lineage>
</organism>
<dbReference type="AlphaFoldDB" id="A0A3Q2UXK5"/>
<keyword evidence="9" id="KW-0804">Transcription</keyword>
<dbReference type="SUPFAM" id="SSF54695">
    <property type="entry name" value="POZ domain"/>
    <property type="match status" value="1"/>
</dbReference>
<proteinExistence type="predicted"/>
<keyword evidence="3" id="KW-0479">Metal-binding</keyword>
<dbReference type="Gene3D" id="3.30.160.60">
    <property type="entry name" value="Classic Zinc Finger"/>
    <property type="match status" value="2"/>
</dbReference>
<dbReference type="GeneTree" id="ENSGT00940000157920"/>
<dbReference type="GO" id="GO:0000978">
    <property type="term" value="F:RNA polymerase II cis-regulatory region sequence-specific DNA binding"/>
    <property type="evidence" value="ECO:0007669"/>
    <property type="project" value="TreeGrafter"/>
</dbReference>
<evidence type="ECO:0000256" key="8">
    <source>
        <dbReference type="ARBA" id="ARBA00023125"/>
    </source>
</evidence>
<dbReference type="InterPro" id="IPR050457">
    <property type="entry name" value="ZnFinger_BTB_dom_contain"/>
</dbReference>
<evidence type="ECO:0000313" key="15">
    <source>
        <dbReference type="Ensembl" id="ENSHBUP00000002742.1"/>
    </source>
</evidence>
<keyword evidence="5 11" id="KW-0863">Zinc-finger</keyword>
<evidence type="ECO:0000256" key="12">
    <source>
        <dbReference type="SAM" id="MobiDB-lite"/>
    </source>
</evidence>
<keyword evidence="10" id="KW-0539">Nucleus</keyword>
<comment type="function">
    <text evidence="1">May be involved in transcriptional regulation.</text>
</comment>
<dbReference type="SMART" id="SM00225">
    <property type="entry name" value="BTB"/>
    <property type="match status" value="1"/>
</dbReference>